<evidence type="ECO:0000256" key="6">
    <source>
        <dbReference type="ARBA" id="ARBA00023015"/>
    </source>
</evidence>
<comment type="subcellular location">
    <subcellularLocation>
        <location evidence="1 10">Nucleus</location>
    </subcellularLocation>
</comment>
<keyword evidence="15" id="KW-1185">Reference proteome</keyword>
<proteinExistence type="inferred from homology"/>
<dbReference type="PROSITE" id="PS50082">
    <property type="entry name" value="WD_REPEATS_2"/>
    <property type="match status" value="6"/>
</dbReference>
<protein>
    <recommendedName>
        <fullName evidence="10">Protein HIRA</fullName>
    </recommendedName>
</protein>
<dbReference type="GO" id="GO:0006355">
    <property type="term" value="P:regulation of DNA-templated transcription"/>
    <property type="evidence" value="ECO:0007669"/>
    <property type="project" value="InterPro"/>
</dbReference>
<keyword evidence="3 9" id="KW-0853">WD repeat</keyword>
<accession>A0A7R9KQU5</accession>
<dbReference type="PROSITE" id="PS50294">
    <property type="entry name" value="WD_REPEATS_REGION"/>
    <property type="match status" value="6"/>
</dbReference>
<feature type="domain" description="CAF1B/HIR1 beta-propeller" evidence="13">
    <location>
        <begin position="5"/>
        <end position="189"/>
    </location>
</feature>
<feature type="repeat" description="WD" evidence="9">
    <location>
        <begin position="56"/>
        <end position="89"/>
    </location>
</feature>
<dbReference type="EMBL" id="OC859166">
    <property type="protein sequence ID" value="CAD7627276.1"/>
    <property type="molecule type" value="Genomic_DNA"/>
</dbReference>
<evidence type="ECO:0000256" key="1">
    <source>
        <dbReference type="ARBA" id="ARBA00004123"/>
    </source>
</evidence>
<feature type="domain" description="CAF1B/HIR1 beta-propeller" evidence="13">
    <location>
        <begin position="242"/>
        <end position="432"/>
    </location>
</feature>
<evidence type="ECO:0000256" key="9">
    <source>
        <dbReference type="PROSITE-ProRule" id="PRU00221"/>
    </source>
</evidence>
<dbReference type="Proteomes" id="UP000759131">
    <property type="component" value="Unassembled WGS sequence"/>
</dbReference>
<evidence type="ECO:0000256" key="10">
    <source>
        <dbReference type="RuleBase" id="RU364014"/>
    </source>
</evidence>
<evidence type="ECO:0000256" key="3">
    <source>
        <dbReference type="ARBA" id="ARBA00022574"/>
    </source>
</evidence>
<feature type="repeat" description="WD" evidence="9">
    <location>
        <begin position="155"/>
        <end position="196"/>
    </location>
</feature>
<comment type="similarity">
    <text evidence="2 10">Belongs to the WD repeat HIR1 family.</text>
</comment>
<evidence type="ECO:0000313" key="15">
    <source>
        <dbReference type="Proteomes" id="UP000759131"/>
    </source>
</evidence>
<evidence type="ECO:0000256" key="11">
    <source>
        <dbReference type="SAM" id="MobiDB-lite"/>
    </source>
</evidence>
<dbReference type="GO" id="GO:0005634">
    <property type="term" value="C:nucleus"/>
    <property type="evidence" value="ECO:0007669"/>
    <property type="project" value="UniProtKB-SubCell"/>
</dbReference>
<sequence>MCSRPIFSLDIHPDGSRVATGGQGDDSGRVVVWNMAPIVDESLEESENVPKVLCQMDNHLACVNSVRWSLSGKYLASAGDDKVIIVWTIGARYANTNGFVGNVEQYRAVGTLRAHSGDILDLSWSPGDNWLASCSVDNTIVVWNALKWGEIVTTLRGHTGLVKGVTWDPIGKYLATQSDDKSLRIWRVSDWTEETVVTEPFRECGGTTHVLRLSWSPDGQFLVSAHAMNNLGSVAQIIERQNWTTSRPIFSLDIHPDGSRVATGGQGDDSGRVVVWNMAPIVDESLEESENVPKVLCQMDNHLACVNSVRWSLSGKYLASAGDDKVIIVWTIGARYANTNGFVGNVEQYRAVSTLRAHSGDILDLSWSPGDNWLASCSVDNTIVVWNALKWGEIVTTLRGHTGLVKGVTWDPIGKYLATQSDDKSLRIWRVSDWTEETVVTEPFRECGGTTHVLRESTSGLPVKDHSRVRYLLNPTLKHPVAFPIACVRFNSNIMCLPSKQNPKKSHKLCCIAIGSRDRSLSVWMTSRKRPILVLHDLFDNSVLDLSWSQNGYQLMACSWDGSVAFIEFTDKEIGNTMTSDEKVLYKQKLYGKSLKTSSPTHHLIEDPDIMVLHEQKKLQQNGCHSSNESSNKVVTNDSRNSSQSTSRVNKGPTDKQIEVILADGRRRITPLYIPPLEGIAFSQQPTTFSSSSEQKTKIVIEKHDESNSSMHCSPNKQTTQVVKALPNMNTEPIKVNKPSAGQTPDPRRKTSSGLESPQSKRKPGRPPVPGVKEPTIKPTNDCPKSSVTTIEPMPKAVAKHVSSHTAREGRSSPATNYYLPALKLERMATVKVTMKCDNKKDSTKNASVDVENWINSSNLSALRLNQNEERQWQVLISARINGVAGNEHLIACACDDNTLSVFTTSTGRRLQTPIVLNAPIARLTCQAYKIMAITTQALLWMWDMSQHKVIIKGESLLPLLTKPHAFDPSSLPLSTIQSQTKTNRSMHTLFVTNANLQQSGVLSYIDQQLAASFVIGSAKEYRFWLIALAQHLSKESMESRLREVCQYLIGPVFKSSKSQWDPKILGNNKHDMLKEVLSIFATNLRLQRLYTEFKEQLEQMSTL</sequence>
<dbReference type="Pfam" id="PF24105">
    <property type="entry name" value="Beta-prop_CAF1B_HIR1"/>
    <property type="match status" value="2"/>
</dbReference>
<reference evidence="14" key="1">
    <citation type="submission" date="2020-11" db="EMBL/GenBank/DDBJ databases">
        <authorList>
            <person name="Tran Van P."/>
        </authorList>
    </citation>
    <scope>NUCLEOTIDE SEQUENCE</scope>
</reference>
<feature type="repeat" description="WD" evidence="9">
    <location>
        <begin position="355"/>
        <end position="387"/>
    </location>
</feature>
<dbReference type="PANTHER" id="PTHR13831">
    <property type="entry name" value="MEMBER OF THE HIR1 FAMILY OF WD-REPEAT PROTEINS"/>
    <property type="match status" value="1"/>
</dbReference>
<organism evidence="14">
    <name type="scientific">Medioppia subpectinata</name>
    <dbReference type="NCBI Taxonomy" id="1979941"/>
    <lineage>
        <taxon>Eukaryota</taxon>
        <taxon>Metazoa</taxon>
        <taxon>Ecdysozoa</taxon>
        <taxon>Arthropoda</taxon>
        <taxon>Chelicerata</taxon>
        <taxon>Arachnida</taxon>
        <taxon>Acari</taxon>
        <taxon>Acariformes</taxon>
        <taxon>Sarcoptiformes</taxon>
        <taxon>Oribatida</taxon>
        <taxon>Brachypylina</taxon>
        <taxon>Oppioidea</taxon>
        <taxon>Oppiidae</taxon>
        <taxon>Medioppia</taxon>
    </lineage>
</organism>
<dbReference type="InterPro" id="IPR011494">
    <property type="entry name" value="HIRA-like_C"/>
</dbReference>
<dbReference type="GO" id="GO:0006351">
    <property type="term" value="P:DNA-templated transcription"/>
    <property type="evidence" value="ECO:0007669"/>
    <property type="project" value="InterPro"/>
</dbReference>
<dbReference type="SUPFAM" id="SSF50960">
    <property type="entry name" value="TolB, C-terminal domain"/>
    <property type="match status" value="1"/>
</dbReference>
<dbReference type="OrthoDB" id="1741719at2759"/>
<keyword evidence="8 10" id="KW-0539">Nucleus</keyword>
<feature type="repeat" description="WD" evidence="9">
    <location>
        <begin position="398"/>
        <end position="439"/>
    </location>
</feature>
<keyword evidence="10" id="KW-0678">Repressor</keyword>
<evidence type="ECO:0000256" key="5">
    <source>
        <dbReference type="ARBA" id="ARBA00022853"/>
    </source>
</evidence>
<feature type="domain" description="Protein HIRA-like C-terminal" evidence="12">
    <location>
        <begin position="908"/>
        <end position="968"/>
    </location>
</feature>
<dbReference type="InterPro" id="IPR036322">
    <property type="entry name" value="WD40_repeat_dom_sf"/>
</dbReference>
<keyword evidence="7 10" id="KW-0804">Transcription</keyword>
<feature type="region of interest" description="Disordered" evidence="11">
    <location>
        <begin position="618"/>
        <end position="658"/>
    </location>
</feature>
<evidence type="ECO:0000313" key="14">
    <source>
        <dbReference type="EMBL" id="CAD7627276.1"/>
    </source>
</evidence>
<dbReference type="Pfam" id="PF07569">
    <property type="entry name" value="Hira"/>
    <property type="match status" value="2"/>
</dbReference>
<keyword evidence="5 10" id="KW-0156">Chromatin regulator</keyword>
<dbReference type="CDD" id="cd00200">
    <property type="entry name" value="WD40"/>
    <property type="match status" value="1"/>
</dbReference>
<dbReference type="InterPro" id="IPR055410">
    <property type="entry name" value="Beta-prop_CAF1B_HIR1"/>
</dbReference>
<dbReference type="GO" id="GO:0031491">
    <property type="term" value="F:nucleosome binding"/>
    <property type="evidence" value="ECO:0007669"/>
    <property type="project" value="TreeGrafter"/>
</dbReference>
<feature type="region of interest" description="Disordered" evidence="11">
    <location>
        <begin position="730"/>
        <end position="789"/>
    </location>
</feature>
<dbReference type="Pfam" id="PF00400">
    <property type="entry name" value="WD40"/>
    <property type="match status" value="2"/>
</dbReference>
<dbReference type="GO" id="GO:0000417">
    <property type="term" value="C:HIR complex"/>
    <property type="evidence" value="ECO:0007669"/>
    <property type="project" value="TreeGrafter"/>
</dbReference>
<dbReference type="Gene3D" id="2.130.10.10">
    <property type="entry name" value="YVTN repeat-like/Quinoprotein amine dehydrogenase"/>
    <property type="match status" value="3"/>
</dbReference>
<gene>
    <name evidence="14" type="ORF">OSB1V03_LOCUS7706</name>
</gene>
<evidence type="ECO:0000256" key="8">
    <source>
        <dbReference type="ARBA" id="ARBA00023242"/>
    </source>
</evidence>
<dbReference type="AlphaFoldDB" id="A0A7R9KQU5"/>
<dbReference type="SUPFAM" id="SSF50978">
    <property type="entry name" value="WD40 repeat-like"/>
    <property type="match status" value="1"/>
</dbReference>
<dbReference type="InterPro" id="IPR015943">
    <property type="entry name" value="WD40/YVTN_repeat-like_dom_sf"/>
</dbReference>
<comment type="function">
    <text evidence="10">Required for replication-independent chromatin assembly and for the periodic repression of histone gene transcription during the cell cycle.</text>
</comment>
<name>A0A7R9KQU5_9ACAR</name>
<dbReference type="SMART" id="SM00320">
    <property type="entry name" value="WD40"/>
    <property type="match status" value="11"/>
</dbReference>
<evidence type="ECO:0000256" key="2">
    <source>
        <dbReference type="ARBA" id="ARBA00007306"/>
    </source>
</evidence>
<feature type="repeat" description="WD" evidence="9">
    <location>
        <begin position="299"/>
        <end position="332"/>
    </location>
</feature>
<feature type="compositionally biased region" description="Polar residues" evidence="11">
    <location>
        <begin position="619"/>
        <end position="649"/>
    </location>
</feature>
<keyword evidence="4 10" id="KW-0677">Repeat</keyword>
<feature type="repeat" description="WD" evidence="9">
    <location>
        <begin position="112"/>
        <end position="144"/>
    </location>
</feature>
<dbReference type="GO" id="GO:0006338">
    <property type="term" value="P:chromatin remodeling"/>
    <property type="evidence" value="ECO:0007669"/>
    <property type="project" value="InterPro"/>
</dbReference>
<keyword evidence="6 10" id="KW-0805">Transcription regulation</keyword>
<evidence type="ECO:0000256" key="7">
    <source>
        <dbReference type="ARBA" id="ARBA00023163"/>
    </source>
</evidence>
<feature type="domain" description="Protein HIRA-like C-terminal" evidence="12">
    <location>
        <begin position="990"/>
        <end position="1049"/>
    </location>
</feature>
<dbReference type="InterPro" id="IPR031120">
    <property type="entry name" value="HIR1-like"/>
</dbReference>
<dbReference type="EMBL" id="CAJPIZ010004591">
    <property type="protein sequence ID" value="CAG2107706.1"/>
    <property type="molecule type" value="Genomic_DNA"/>
</dbReference>
<evidence type="ECO:0000256" key="4">
    <source>
        <dbReference type="ARBA" id="ARBA00022737"/>
    </source>
</evidence>
<dbReference type="GO" id="GO:0000785">
    <property type="term" value="C:chromatin"/>
    <property type="evidence" value="ECO:0007669"/>
    <property type="project" value="TreeGrafter"/>
</dbReference>
<evidence type="ECO:0000259" key="13">
    <source>
        <dbReference type="Pfam" id="PF24105"/>
    </source>
</evidence>
<dbReference type="InterPro" id="IPR001680">
    <property type="entry name" value="WD40_rpt"/>
</dbReference>
<dbReference type="PANTHER" id="PTHR13831:SF0">
    <property type="entry name" value="PROTEIN HIRA"/>
    <property type="match status" value="1"/>
</dbReference>
<evidence type="ECO:0000259" key="12">
    <source>
        <dbReference type="Pfam" id="PF07569"/>
    </source>
</evidence>